<organism evidence="3">
    <name type="scientific">Schistocephalus solidus</name>
    <name type="common">Tapeworm</name>
    <dbReference type="NCBI Taxonomy" id="70667"/>
    <lineage>
        <taxon>Eukaryota</taxon>
        <taxon>Metazoa</taxon>
        <taxon>Spiralia</taxon>
        <taxon>Lophotrochozoa</taxon>
        <taxon>Platyhelminthes</taxon>
        <taxon>Cestoda</taxon>
        <taxon>Eucestoda</taxon>
        <taxon>Diphyllobothriidea</taxon>
        <taxon>Diphyllobothriidae</taxon>
        <taxon>Schistocephalus</taxon>
    </lineage>
</organism>
<proteinExistence type="predicted"/>
<dbReference type="Gene3D" id="3.60.10.10">
    <property type="entry name" value="Endonuclease/exonuclease/phosphatase"/>
    <property type="match status" value="1"/>
</dbReference>
<keyword evidence="2" id="KW-1185">Reference proteome</keyword>
<sequence>MLLRPPLTGAPLSPVAPRFWFFPAGTPRASVKTGGLNHVRVSGVVCASTPEQCDAGVAFAILNDIVGRLPGLPQVINDHLMSLRLTLWGDKFATIISAYAPPMTSSDQAKDKFYEDLHALLATVAKVDKLIVLGDFNTRVGTDHAAWQGVLGLHGLGSRNDNGLLLLRTCTEHRLLLSKTFLRLPTREKATWMRPRSRCW</sequence>
<dbReference type="WBParaSite" id="SSLN_0001670501-mRNA-1">
    <property type="protein sequence ID" value="SSLN_0001670501-mRNA-1"/>
    <property type="gene ID" value="SSLN_0001670501"/>
</dbReference>
<dbReference type="SUPFAM" id="SSF56219">
    <property type="entry name" value="DNase I-like"/>
    <property type="match status" value="1"/>
</dbReference>
<dbReference type="PANTHER" id="PTHR23227">
    <property type="entry name" value="BUCENTAUR RELATED"/>
    <property type="match status" value="1"/>
</dbReference>
<reference evidence="3" key="1">
    <citation type="submission" date="2016-06" db="UniProtKB">
        <authorList>
            <consortium name="WormBaseParasite"/>
        </authorList>
    </citation>
    <scope>IDENTIFICATION</scope>
</reference>
<dbReference type="PANTHER" id="PTHR23227:SF84">
    <property type="entry name" value="ENDONUCLEASE_EXONUCLEASE_PHOSPHATASE DOMAIN-CONTAINING PROTEIN"/>
    <property type="match status" value="1"/>
</dbReference>
<evidence type="ECO:0000313" key="1">
    <source>
        <dbReference type="EMBL" id="VDM02483.1"/>
    </source>
</evidence>
<evidence type="ECO:0000313" key="2">
    <source>
        <dbReference type="Proteomes" id="UP000275846"/>
    </source>
</evidence>
<dbReference type="Proteomes" id="UP000275846">
    <property type="component" value="Unassembled WGS sequence"/>
</dbReference>
<dbReference type="EMBL" id="UYSU01040663">
    <property type="protein sequence ID" value="VDM02483.1"/>
    <property type="molecule type" value="Genomic_DNA"/>
</dbReference>
<dbReference type="InterPro" id="IPR027124">
    <property type="entry name" value="Swc5/CFDP1/2"/>
</dbReference>
<dbReference type="OrthoDB" id="10030815at2759"/>
<protein>
    <submittedName>
        <fullName evidence="3">Endo/exonuclease/phosphatase domain-containing protein</fullName>
    </submittedName>
</protein>
<accession>A0A183THZ9</accession>
<dbReference type="InterPro" id="IPR036691">
    <property type="entry name" value="Endo/exonu/phosph_ase_sf"/>
</dbReference>
<reference evidence="1 2" key="2">
    <citation type="submission" date="2018-11" db="EMBL/GenBank/DDBJ databases">
        <authorList>
            <consortium name="Pathogen Informatics"/>
        </authorList>
    </citation>
    <scope>NUCLEOTIDE SEQUENCE [LARGE SCALE GENOMIC DNA]</scope>
    <source>
        <strain evidence="1 2">NST_G2</strain>
    </source>
</reference>
<gene>
    <name evidence="1" type="ORF">SSLN_LOCUS16097</name>
</gene>
<evidence type="ECO:0000313" key="3">
    <source>
        <dbReference type="WBParaSite" id="SSLN_0001670501-mRNA-1"/>
    </source>
</evidence>
<dbReference type="AlphaFoldDB" id="A0A183THZ9"/>
<name>A0A183THZ9_SCHSO</name>